<evidence type="ECO:0000256" key="1">
    <source>
        <dbReference type="SAM" id="MobiDB-lite"/>
    </source>
</evidence>
<gene>
    <name evidence="3" type="ORF">BVU17_05650</name>
</gene>
<feature type="compositionally biased region" description="Gly residues" evidence="1">
    <location>
        <begin position="189"/>
        <end position="202"/>
    </location>
</feature>
<dbReference type="Proteomes" id="UP000242917">
    <property type="component" value="Chromosome I"/>
</dbReference>
<sequence>MQPDKLLRVAKWEVTKNAGGVDKRTIVVMALSLVAMGAVAAIAVSGGTGAGMDDGIYRIGVDESSPYYDVAANDSTFGVREPDPAAIERRQQELLYRGTQLQSVPQTAKERAALAELRDSTAQYNDRTLARDDNQTAAFPVSVTLIYEQQSGSSQFDPRSGGNGGESGSESSDSDKTSTGDSGDSSGTSGTGGATASGVGNGGTAGGSGANLGAIGARLTGDVQGGTPSDISPPFPFESLVLAFLYIVPMNFVIQAYGSSMLSERLNRRGELLLVTPASRGDIIGGKTLPYLAGAVGVAALITAALRFGNIAPAGSYVAVLAVVPLVVLFLSATFCGAMFARSFKELTFVTVTITVTLTSYAFVPAIFTDVTPIALISPLTLVVMDLTGQPIGLSSFVFSTAPPLLTGLVLFGLGAGLYREEDMFTQRPIPLKVLDALAGGITGRRSALKMSIVLLPLVIVAELAAIAFLFVLDSVSLNVFGTNQSLGIVLVLGVIVVIEEVAKSLHVYAGYEHARYERTLRSALGVGALSGLGFFIGEKGLLIARLSDLESLPIGEAALQGATLPAGLPLWVAGLLFLLPLALHTVTAAISSVGASRGRRAYVTALTVAIVVHFAYNFAVVSTLV</sequence>
<feature type="transmembrane region" description="Helical" evidence="2">
    <location>
        <begin position="485"/>
        <end position="503"/>
    </location>
</feature>
<keyword evidence="3" id="KW-0645">Protease</keyword>
<feature type="transmembrane region" description="Helical" evidence="2">
    <location>
        <begin position="397"/>
        <end position="419"/>
    </location>
</feature>
<dbReference type="GO" id="GO:0006508">
    <property type="term" value="P:proteolysis"/>
    <property type="evidence" value="ECO:0007669"/>
    <property type="project" value="UniProtKB-KW"/>
</dbReference>
<keyword evidence="2" id="KW-0472">Membrane</keyword>
<feature type="transmembrane region" description="Helical" evidence="2">
    <location>
        <begin position="524"/>
        <end position="547"/>
    </location>
</feature>
<feature type="transmembrane region" description="Helical" evidence="2">
    <location>
        <begin position="26"/>
        <end position="44"/>
    </location>
</feature>
<dbReference type="EMBL" id="CP019154">
    <property type="protein sequence ID" value="AUG47035.1"/>
    <property type="molecule type" value="Genomic_DNA"/>
</dbReference>
<keyword evidence="2" id="KW-1133">Transmembrane helix</keyword>
<keyword evidence="3" id="KW-0378">Hydrolase</keyword>
<feature type="transmembrane region" description="Helical" evidence="2">
    <location>
        <begin position="289"/>
        <end position="308"/>
    </location>
</feature>
<feature type="transmembrane region" description="Helical" evidence="2">
    <location>
        <begin position="314"/>
        <end position="340"/>
    </location>
</feature>
<dbReference type="GO" id="GO:0008233">
    <property type="term" value="F:peptidase activity"/>
    <property type="evidence" value="ECO:0007669"/>
    <property type="project" value="UniProtKB-KW"/>
</dbReference>
<feature type="transmembrane region" description="Helical" evidence="2">
    <location>
        <begin position="453"/>
        <end position="473"/>
    </location>
</feature>
<feature type="transmembrane region" description="Helical" evidence="2">
    <location>
        <begin position="603"/>
        <end position="625"/>
    </location>
</feature>
<feature type="transmembrane region" description="Helical" evidence="2">
    <location>
        <begin position="240"/>
        <end position="259"/>
    </location>
</feature>
<dbReference type="AlphaFoldDB" id="A0A2H4ZX33"/>
<feature type="transmembrane region" description="Helical" evidence="2">
    <location>
        <begin position="347"/>
        <end position="377"/>
    </location>
</feature>
<name>A0A2H4ZX33_9EURY</name>
<feature type="region of interest" description="Disordered" evidence="1">
    <location>
        <begin position="150"/>
        <end position="202"/>
    </location>
</feature>
<evidence type="ECO:0000313" key="4">
    <source>
        <dbReference type="Proteomes" id="UP000242917"/>
    </source>
</evidence>
<dbReference type="OrthoDB" id="106980at2157"/>
<reference evidence="3 4" key="1">
    <citation type="submission" date="2017-01" db="EMBL/GenBank/DDBJ databases">
        <title>A Red Light-Sensitive Sensory Rhodopsin I From Haloarcula taiwanensis, A New Haloarchaeon Isolated From Taiwan.</title>
        <authorList>
            <person name="Yang C.-S."/>
            <person name="Han Y.-A."/>
            <person name="Chen P.-C."/>
            <person name="Ng W.V."/>
            <person name="Chen T.-W."/>
        </authorList>
    </citation>
    <scope>NUCLEOTIDE SEQUENCE [LARGE SCALE GENOMIC DNA]</scope>
    <source>
        <strain evidence="3 4">Taiwanensis</strain>
    </source>
</reference>
<protein>
    <submittedName>
        <fullName evidence="3">Protease PrsW</fullName>
    </submittedName>
</protein>
<feature type="compositionally biased region" description="Low complexity" evidence="1">
    <location>
        <begin position="179"/>
        <end position="188"/>
    </location>
</feature>
<feature type="transmembrane region" description="Helical" evidence="2">
    <location>
        <begin position="567"/>
        <end position="591"/>
    </location>
</feature>
<proteinExistence type="predicted"/>
<accession>A0A2H4ZX33</accession>
<keyword evidence="4" id="KW-1185">Reference proteome</keyword>
<keyword evidence="2" id="KW-0812">Transmembrane</keyword>
<evidence type="ECO:0000313" key="3">
    <source>
        <dbReference type="EMBL" id="AUG47035.1"/>
    </source>
</evidence>
<evidence type="ECO:0000256" key="2">
    <source>
        <dbReference type="SAM" id="Phobius"/>
    </source>
</evidence>
<dbReference type="KEGG" id="hta:BVU17_05650"/>
<organism evidence="3 4">
    <name type="scientific">Haloarcula taiwanensis</name>
    <dbReference type="NCBI Taxonomy" id="1932004"/>
    <lineage>
        <taxon>Archaea</taxon>
        <taxon>Methanobacteriati</taxon>
        <taxon>Methanobacteriota</taxon>
        <taxon>Stenosarchaea group</taxon>
        <taxon>Halobacteria</taxon>
        <taxon>Halobacteriales</taxon>
        <taxon>Haloarculaceae</taxon>
        <taxon>Haloarcula</taxon>
    </lineage>
</organism>